<organism evidence="1 2">
    <name type="scientific">Amycolatopsis rubida</name>
    <dbReference type="NCBI Taxonomy" id="112413"/>
    <lineage>
        <taxon>Bacteria</taxon>
        <taxon>Bacillati</taxon>
        <taxon>Actinomycetota</taxon>
        <taxon>Actinomycetes</taxon>
        <taxon>Pseudonocardiales</taxon>
        <taxon>Pseudonocardiaceae</taxon>
        <taxon>Amycolatopsis</taxon>
    </lineage>
</organism>
<gene>
    <name evidence="1" type="ORF">SAMN05421854_10387</name>
</gene>
<sequence length="225" mass="24466">MSIADMTPDAWEELAWLQQIFAAEYSGPGHVVREILPVDYPAYVRILHSFARASDTGSLRSWASMAAEIGFELHAETSHQTLMKAELATGPRQWVTQHGRLRASEQRALSGILAGVSGASEVYFGYLTSADAAGGLPEFTTAAPLDQLDDVRKQVGEEVGIRNGPDYWCPRGHAWVVCSDHDLASTYVACSEEVAKAIVAHPDLEALDVTPDTRIDFASDQPRPA</sequence>
<dbReference type="AlphaFoldDB" id="A0A1I5K8Q5"/>
<protein>
    <submittedName>
        <fullName evidence="1">Uncharacterized protein</fullName>
    </submittedName>
</protein>
<dbReference type="STRING" id="112413.SAMN05421854_10387"/>
<evidence type="ECO:0000313" key="2">
    <source>
        <dbReference type="Proteomes" id="UP000199137"/>
    </source>
</evidence>
<evidence type="ECO:0000313" key="1">
    <source>
        <dbReference type="EMBL" id="SFO81464.1"/>
    </source>
</evidence>
<name>A0A1I5K8Q5_9PSEU</name>
<accession>A0A1I5K8Q5</accession>
<dbReference type="Proteomes" id="UP000199137">
    <property type="component" value="Unassembled WGS sequence"/>
</dbReference>
<proteinExistence type="predicted"/>
<reference evidence="1 2" key="1">
    <citation type="submission" date="2016-10" db="EMBL/GenBank/DDBJ databases">
        <authorList>
            <person name="de Groot N.N."/>
        </authorList>
    </citation>
    <scope>NUCLEOTIDE SEQUENCE [LARGE SCALE GENOMIC DNA]</scope>
    <source>
        <strain evidence="1 2">DSM 44637</strain>
    </source>
</reference>
<dbReference type="EMBL" id="FOWC01000003">
    <property type="protein sequence ID" value="SFO81464.1"/>
    <property type="molecule type" value="Genomic_DNA"/>
</dbReference>